<dbReference type="RefSeq" id="WP_154472641.1">
    <property type="nucleotide sequence ID" value="NZ_VUMD01000009.1"/>
</dbReference>
<evidence type="ECO:0000256" key="4">
    <source>
        <dbReference type="ARBA" id="ARBA00023139"/>
    </source>
</evidence>
<dbReference type="SUPFAM" id="SSF53850">
    <property type="entry name" value="Periplasmic binding protein-like II"/>
    <property type="match status" value="1"/>
</dbReference>
<keyword evidence="3" id="KW-0472">Membrane</keyword>
<organism evidence="7 8">
    <name type="scientific">Clostridium porci</name>
    <dbReference type="NCBI Taxonomy" id="2605778"/>
    <lineage>
        <taxon>Bacteria</taxon>
        <taxon>Bacillati</taxon>
        <taxon>Bacillota</taxon>
        <taxon>Clostridia</taxon>
        <taxon>Eubacteriales</taxon>
        <taxon>Clostridiaceae</taxon>
        <taxon>Clostridium</taxon>
    </lineage>
</organism>
<keyword evidence="1" id="KW-1003">Cell membrane</keyword>
<dbReference type="Proteomes" id="UP000429958">
    <property type="component" value="Unassembled WGS sequence"/>
</dbReference>
<dbReference type="InterPro" id="IPR006059">
    <property type="entry name" value="SBP"/>
</dbReference>
<feature type="chain" id="PRO_5039160549" evidence="6">
    <location>
        <begin position="24"/>
        <end position="439"/>
    </location>
</feature>
<dbReference type="PANTHER" id="PTHR43649:SF33">
    <property type="entry name" value="POLYGALACTURONAN_RHAMNOGALACTURONAN-BINDING PROTEIN YTCQ"/>
    <property type="match status" value="1"/>
</dbReference>
<dbReference type="Pfam" id="PF01547">
    <property type="entry name" value="SBP_bac_1"/>
    <property type="match status" value="1"/>
</dbReference>
<proteinExistence type="predicted"/>
<evidence type="ECO:0000256" key="6">
    <source>
        <dbReference type="SAM" id="SignalP"/>
    </source>
</evidence>
<protein>
    <submittedName>
        <fullName evidence="7">Carbohydrate ABC transporter substrate-binding protein</fullName>
    </submittedName>
</protein>
<keyword evidence="4" id="KW-0564">Palmitate</keyword>
<evidence type="ECO:0000256" key="3">
    <source>
        <dbReference type="ARBA" id="ARBA00023136"/>
    </source>
</evidence>
<keyword evidence="2 6" id="KW-0732">Signal</keyword>
<keyword evidence="8" id="KW-1185">Reference proteome</keyword>
<accession>A0A7X2NM23</accession>
<reference evidence="7 8" key="1">
    <citation type="submission" date="2019-08" db="EMBL/GenBank/DDBJ databases">
        <title>In-depth cultivation of the pig gut microbiome towards novel bacterial diversity and tailored functional studies.</title>
        <authorList>
            <person name="Wylensek D."/>
            <person name="Hitch T.C.A."/>
            <person name="Clavel T."/>
        </authorList>
    </citation>
    <scope>NUCLEOTIDE SEQUENCE [LARGE SCALE GENOMIC DNA]</scope>
    <source>
        <strain evidence="7 8">WCA-389-WT-23D1</strain>
    </source>
</reference>
<feature type="signal peptide" evidence="6">
    <location>
        <begin position="1"/>
        <end position="23"/>
    </location>
</feature>
<evidence type="ECO:0000313" key="7">
    <source>
        <dbReference type="EMBL" id="MSS37205.1"/>
    </source>
</evidence>
<evidence type="ECO:0000313" key="8">
    <source>
        <dbReference type="Proteomes" id="UP000429958"/>
    </source>
</evidence>
<evidence type="ECO:0000256" key="5">
    <source>
        <dbReference type="ARBA" id="ARBA00023288"/>
    </source>
</evidence>
<comment type="caution">
    <text evidence="7">The sequence shown here is derived from an EMBL/GenBank/DDBJ whole genome shotgun (WGS) entry which is preliminary data.</text>
</comment>
<keyword evidence="5" id="KW-0449">Lipoprotein</keyword>
<dbReference type="Gene3D" id="3.40.190.10">
    <property type="entry name" value="Periplasmic binding protein-like II"/>
    <property type="match status" value="2"/>
</dbReference>
<sequence>MKKRNVCALALAAVMAGSLTACSGGGSQTGAADAKAEAPATTAADTTEASSGETKGLVYWSMWESTEPQGQVIKEAVDKFTADTGITVDLQFKGRTGIREGLQPALDAGTNIDLFDEDIDRVNSTWGSYLMDLEELAKGAGYEATANASLMAACREVGGGTLKSIPYQPNVFAFFYNKDIFDEAGITSVPTTWAELDAACQKIKDAGYTPITSDDAYVLCLFGHHMCRINGYEATSDIVKNNKWDDPSVMETAKAYEEFAKKGYFSENIASNVFPAGQNQELAMGTAAMYLNGSWLPNEVKNMAGDDFRWGCFSYPAVEGGKDGTEASNFGAQVLAINKNSQNAEAAFQLITYITKGEFDKKLSEESLGIPSDTTNTEWPSQLADVKPVLESLKTRYPWAAGAEDNVDMTPIIKENMMKLCSGTITAGEFVANLKAAGN</sequence>
<evidence type="ECO:0000256" key="2">
    <source>
        <dbReference type="ARBA" id="ARBA00022729"/>
    </source>
</evidence>
<name>A0A7X2NM23_9CLOT</name>
<evidence type="ECO:0000256" key="1">
    <source>
        <dbReference type="ARBA" id="ARBA00022475"/>
    </source>
</evidence>
<gene>
    <name evidence="7" type="ORF">FYJ39_11625</name>
</gene>
<dbReference type="InterPro" id="IPR050490">
    <property type="entry name" value="Bact_solute-bd_prot1"/>
</dbReference>
<dbReference type="PANTHER" id="PTHR43649">
    <property type="entry name" value="ARABINOSE-BINDING PROTEIN-RELATED"/>
    <property type="match status" value="1"/>
</dbReference>
<dbReference type="EMBL" id="VUMD01000009">
    <property type="protein sequence ID" value="MSS37205.1"/>
    <property type="molecule type" value="Genomic_DNA"/>
</dbReference>
<dbReference type="AlphaFoldDB" id="A0A7X2NM23"/>
<dbReference type="PROSITE" id="PS51257">
    <property type="entry name" value="PROKAR_LIPOPROTEIN"/>
    <property type="match status" value="1"/>
</dbReference>